<evidence type="ECO:0000313" key="2">
    <source>
        <dbReference type="EMBL" id="KAF1922206.1"/>
    </source>
</evidence>
<feature type="region of interest" description="Disordered" evidence="1">
    <location>
        <begin position="52"/>
        <end position="72"/>
    </location>
</feature>
<dbReference type="RefSeq" id="XP_033442460.1">
    <property type="nucleotide sequence ID" value="XM_033589934.1"/>
</dbReference>
<proteinExistence type="predicted"/>
<evidence type="ECO:0000256" key="1">
    <source>
        <dbReference type="SAM" id="MobiDB-lite"/>
    </source>
</evidence>
<name>A0A6A5R656_9PLEO</name>
<dbReference type="Proteomes" id="UP000800082">
    <property type="component" value="Unassembled WGS sequence"/>
</dbReference>
<evidence type="ECO:0000313" key="3">
    <source>
        <dbReference type="Proteomes" id="UP000800082"/>
    </source>
</evidence>
<organism evidence="2 3">
    <name type="scientific">Didymella exigua CBS 183.55</name>
    <dbReference type="NCBI Taxonomy" id="1150837"/>
    <lineage>
        <taxon>Eukaryota</taxon>
        <taxon>Fungi</taxon>
        <taxon>Dikarya</taxon>
        <taxon>Ascomycota</taxon>
        <taxon>Pezizomycotina</taxon>
        <taxon>Dothideomycetes</taxon>
        <taxon>Pleosporomycetidae</taxon>
        <taxon>Pleosporales</taxon>
        <taxon>Pleosporineae</taxon>
        <taxon>Didymellaceae</taxon>
        <taxon>Didymella</taxon>
    </lineage>
</organism>
<accession>A0A6A5R656</accession>
<protein>
    <submittedName>
        <fullName evidence="2">Uncharacterized protein</fullName>
    </submittedName>
</protein>
<sequence>MRQHILIESALGRANLKMGDLARIFTLLLQEQAITSNVGKGALVNATFSGSSDQQETYRGQSRRNTDKKKKKCPCKPNGLHFWDPIACNRLYTAITGSTSEKALRTALSNFNKQKIKERYNSHAWASLRNMISDSGWKVSGLTTPSGLSGTSG</sequence>
<reference evidence="2" key="1">
    <citation type="journal article" date="2020" name="Stud. Mycol.">
        <title>101 Dothideomycetes genomes: a test case for predicting lifestyles and emergence of pathogens.</title>
        <authorList>
            <person name="Haridas S."/>
            <person name="Albert R."/>
            <person name="Binder M."/>
            <person name="Bloem J."/>
            <person name="Labutti K."/>
            <person name="Salamov A."/>
            <person name="Andreopoulos B."/>
            <person name="Baker S."/>
            <person name="Barry K."/>
            <person name="Bills G."/>
            <person name="Bluhm B."/>
            <person name="Cannon C."/>
            <person name="Castanera R."/>
            <person name="Culley D."/>
            <person name="Daum C."/>
            <person name="Ezra D."/>
            <person name="Gonzalez J."/>
            <person name="Henrissat B."/>
            <person name="Kuo A."/>
            <person name="Liang C."/>
            <person name="Lipzen A."/>
            <person name="Lutzoni F."/>
            <person name="Magnuson J."/>
            <person name="Mondo S."/>
            <person name="Nolan M."/>
            <person name="Ohm R."/>
            <person name="Pangilinan J."/>
            <person name="Park H.-J."/>
            <person name="Ramirez L."/>
            <person name="Alfaro M."/>
            <person name="Sun H."/>
            <person name="Tritt A."/>
            <person name="Yoshinaga Y."/>
            <person name="Zwiers L.-H."/>
            <person name="Turgeon B."/>
            <person name="Goodwin S."/>
            <person name="Spatafora J."/>
            <person name="Crous P."/>
            <person name="Grigoriev I."/>
        </authorList>
    </citation>
    <scope>NUCLEOTIDE SEQUENCE</scope>
    <source>
        <strain evidence="2">CBS 183.55</strain>
    </source>
</reference>
<dbReference type="EMBL" id="ML979049">
    <property type="protein sequence ID" value="KAF1922206.1"/>
    <property type="molecule type" value="Genomic_DNA"/>
</dbReference>
<dbReference type="GeneID" id="54347583"/>
<dbReference type="AlphaFoldDB" id="A0A6A5R656"/>
<gene>
    <name evidence="2" type="ORF">M421DRAFT_387831</name>
</gene>
<keyword evidence="3" id="KW-1185">Reference proteome</keyword>